<dbReference type="EMBL" id="FOKK01000010">
    <property type="protein sequence ID" value="SFB42993.1"/>
    <property type="molecule type" value="Genomic_DNA"/>
</dbReference>
<protein>
    <submittedName>
        <fullName evidence="1">Uncharacterized protein</fullName>
    </submittedName>
</protein>
<gene>
    <name evidence="1" type="ORF">SAMN04489723_11013</name>
</gene>
<dbReference type="AlphaFoldDB" id="A0A1I1B394"/>
<evidence type="ECO:0000313" key="1">
    <source>
        <dbReference type="EMBL" id="SFB42993.1"/>
    </source>
</evidence>
<organism evidence="1 2">
    <name type="scientific">Algoriphagus aquimarinus</name>
    <dbReference type="NCBI Taxonomy" id="237018"/>
    <lineage>
        <taxon>Bacteria</taxon>
        <taxon>Pseudomonadati</taxon>
        <taxon>Bacteroidota</taxon>
        <taxon>Cytophagia</taxon>
        <taxon>Cytophagales</taxon>
        <taxon>Cyclobacteriaceae</taxon>
        <taxon>Algoriphagus</taxon>
    </lineage>
</organism>
<dbReference type="RefSeq" id="WP_092898317.1">
    <property type="nucleotide sequence ID" value="NZ_FOKK01000010.1"/>
</dbReference>
<keyword evidence="2" id="KW-1185">Reference proteome</keyword>
<accession>A0A1I1B394</accession>
<dbReference type="Proteomes" id="UP000198790">
    <property type="component" value="Unassembled WGS sequence"/>
</dbReference>
<name>A0A1I1B394_9BACT</name>
<dbReference type="OrthoDB" id="5952844at2"/>
<proteinExistence type="predicted"/>
<reference evidence="1 2" key="1">
    <citation type="submission" date="2016-10" db="EMBL/GenBank/DDBJ databases">
        <authorList>
            <person name="de Groot N.N."/>
        </authorList>
    </citation>
    <scope>NUCLEOTIDE SEQUENCE [LARGE SCALE GENOMIC DNA]</scope>
    <source>
        <strain evidence="1 2">DSM 23399</strain>
    </source>
</reference>
<sequence length="159" mass="17638">MENRVSITIPPADLKAINDAVKVLQEKLGPLLISLTVDERRALTKMGEASRPFAEKVMEYVVTNPEFLPPYSDVAEMQKDWKAINELGSVYNAINQLTSNLDDTLMEAGSEVMEQANMYYRSVQGAVKANVPSSKPVYADLRVRYEKRSKRSGGDPAGV</sequence>
<evidence type="ECO:0000313" key="2">
    <source>
        <dbReference type="Proteomes" id="UP000198790"/>
    </source>
</evidence>